<dbReference type="Proteomes" id="UP000271125">
    <property type="component" value="Unassembled WGS sequence"/>
</dbReference>
<evidence type="ECO:0000256" key="5">
    <source>
        <dbReference type="ARBA" id="ARBA00022917"/>
    </source>
</evidence>
<protein>
    <recommendedName>
        <fullName evidence="8">Glycine--tRNA ligase alpha subunit</fullName>
        <ecNumber evidence="8">6.1.1.14</ecNumber>
    </recommendedName>
    <alternativeName>
        <fullName evidence="8">Glycyl-tRNA synthetase alpha subunit</fullName>
        <shortName evidence="8">GlyRS</shortName>
    </alternativeName>
</protein>
<keyword evidence="6 8" id="KW-0030">Aminoacyl-tRNA synthetase</keyword>
<keyword evidence="3 8" id="KW-0547">Nucleotide-binding</keyword>
<name>A0A660SFW5_UNCT6</name>
<keyword evidence="8" id="KW-0963">Cytoplasm</keyword>
<dbReference type="SUPFAM" id="SSF55681">
    <property type="entry name" value="Class II aaRS and biotin synthetases"/>
    <property type="match status" value="1"/>
</dbReference>
<keyword evidence="4 8" id="KW-0067">ATP-binding</keyword>
<evidence type="ECO:0000256" key="7">
    <source>
        <dbReference type="ARBA" id="ARBA00047937"/>
    </source>
</evidence>
<dbReference type="PROSITE" id="PS50861">
    <property type="entry name" value="AA_TRNA_LIGASE_II_GLYAB"/>
    <property type="match status" value="1"/>
</dbReference>
<evidence type="ECO:0000313" key="9">
    <source>
        <dbReference type="EMBL" id="RKX69688.1"/>
    </source>
</evidence>
<dbReference type="PANTHER" id="PTHR30075:SF2">
    <property type="entry name" value="GLYCINE--TRNA LIGASE, CHLOROPLASTIC_MITOCHONDRIAL 2"/>
    <property type="match status" value="1"/>
</dbReference>
<dbReference type="InterPro" id="IPR045864">
    <property type="entry name" value="aa-tRNA-synth_II/BPL/LPL"/>
</dbReference>
<accession>A0A660SFW5</accession>
<gene>
    <name evidence="8" type="primary">glyQ</name>
    <name evidence="9" type="ORF">DRP43_04130</name>
</gene>
<dbReference type="GO" id="GO:0004820">
    <property type="term" value="F:glycine-tRNA ligase activity"/>
    <property type="evidence" value="ECO:0007669"/>
    <property type="project" value="UniProtKB-UniRule"/>
</dbReference>
<evidence type="ECO:0000313" key="10">
    <source>
        <dbReference type="Proteomes" id="UP000271125"/>
    </source>
</evidence>
<evidence type="ECO:0000256" key="2">
    <source>
        <dbReference type="ARBA" id="ARBA00022598"/>
    </source>
</evidence>
<dbReference type="GO" id="GO:0005829">
    <property type="term" value="C:cytosol"/>
    <property type="evidence" value="ECO:0007669"/>
    <property type="project" value="TreeGrafter"/>
</dbReference>
<dbReference type="Pfam" id="PF02091">
    <property type="entry name" value="tRNA-synt_2e"/>
    <property type="match status" value="1"/>
</dbReference>
<dbReference type="EMBL" id="QNBD01000175">
    <property type="protein sequence ID" value="RKX69688.1"/>
    <property type="molecule type" value="Genomic_DNA"/>
</dbReference>
<dbReference type="PRINTS" id="PR01044">
    <property type="entry name" value="TRNASYNTHGA"/>
</dbReference>
<dbReference type="Gene3D" id="1.20.58.180">
    <property type="entry name" value="Class II aaRS and biotin synthetases, domain 2"/>
    <property type="match status" value="1"/>
</dbReference>
<dbReference type="EC" id="6.1.1.14" evidence="8"/>
<dbReference type="Gene3D" id="3.30.930.10">
    <property type="entry name" value="Bira Bifunctional Protein, Domain 2"/>
    <property type="match status" value="1"/>
</dbReference>
<dbReference type="GO" id="GO:0005524">
    <property type="term" value="F:ATP binding"/>
    <property type="evidence" value="ECO:0007669"/>
    <property type="project" value="UniProtKB-UniRule"/>
</dbReference>
<comment type="subunit">
    <text evidence="8">Tetramer of two alpha and two beta subunits.</text>
</comment>
<evidence type="ECO:0000256" key="6">
    <source>
        <dbReference type="ARBA" id="ARBA00023146"/>
    </source>
</evidence>
<dbReference type="NCBIfam" id="NF006827">
    <property type="entry name" value="PRK09348.1"/>
    <property type="match status" value="1"/>
</dbReference>
<evidence type="ECO:0000256" key="4">
    <source>
        <dbReference type="ARBA" id="ARBA00022840"/>
    </source>
</evidence>
<evidence type="ECO:0000256" key="1">
    <source>
        <dbReference type="ARBA" id="ARBA00008226"/>
    </source>
</evidence>
<keyword evidence="5 8" id="KW-0648">Protein biosynthesis</keyword>
<comment type="similarity">
    <text evidence="1 8">Belongs to the class-II aminoacyl-tRNA synthetase family.</text>
</comment>
<sequence>MYFQDLIFKLEKYWTDNGCVLSQPYQGEVGAGTFNPATFLYCIGKKNWKTCYVETSKRPKDGRYAENPNRMQQFTQYQVLLKPAPSNIQQMYLNSLKFVGIDILKHDIRFVEDDWESPTLGASGLGWEIWLDGMEITQFTYFQQVGGIEMDIIPVELTYGLERIAMFLQDVDSIFDLKLQKGIKWGDLHKEMEYEMCVFNFNESNIDLLFEQFEKYVCEVNRLLKKGLVFPAYDYVIKCSHTFNLLDARGAISPKERANTIFRIRTLSNKVAKIYLEKQDCNEKK</sequence>
<comment type="catalytic activity">
    <reaction evidence="7 8">
        <text>tRNA(Gly) + glycine + ATP = glycyl-tRNA(Gly) + AMP + diphosphate</text>
        <dbReference type="Rhea" id="RHEA:16013"/>
        <dbReference type="Rhea" id="RHEA-COMP:9664"/>
        <dbReference type="Rhea" id="RHEA-COMP:9683"/>
        <dbReference type="ChEBI" id="CHEBI:30616"/>
        <dbReference type="ChEBI" id="CHEBI:33019"/>
        <dbReference type="ChEBI" id="CHEBI:57305"/>
        <dbReference type="ChEBI" id="CHEBI:78442"/>
        <dbReference type="ChEBI" id="CHEBI:78522"/>
        <dbReference type="ChEBI" id="CHEBI:456215"/>
        <dbReference type="EC" id="6.1.1.14"/>
    </reaction>
</comment>
<dbReference type="NCBIfam" id="TIGR00388">
    <property type="entry name" value="glyQ"/>
    <property type="match status" value="1"/>
</dbReference>
<dbReference type="PANTHER" id="PTHR30075">
    <property type="entry name" value="GLYCYL-TRNA SYNTHETASE"/>
    <property type="match status" value="1"/>
</dbReference>
<keyword evidence="2 8" id="KW-0436">Ligase</keyword>
<evidence type="ECO:0000256" key="3">
    <source>
        <dbReference type="ARBA" id="ARBA00022741"/>
    </source>
</evidence>
<dbReference type="HAMAP" id="MF_00254">
    <property type="entry name" value="Gly_tRNA_synth_alpha"/>
    <property type="match status" value="1"/>
</dbReference>
<dbReference type="InterPro" id="IPR006194">
    <property type="entry name" value="Gly-tRNA-synth_heterodimer"/>
</dbReference>
<dbReference type="GO" id="GO:0006426">
    <property type="term" value="P:glycyl-tRNA aminoacylation"/>
    <property type="evidence" value="ECO:0007669"/>
    <property type="project" value="UniProtKB-UniRule"/>
</dbReference>
<comment type="caution">
    <text evidence="9">The sequence shown here is derived from an EMBL/GenBank/DDBJ whole genome shotgun (WGS) entry which is preliminary data.</text>
</comment>
<dbReference type="AlphaFoldDB" id="A0A660SFW5"/>
<reference evidence="9 10" key="1">
    <citation type="submission" date="2018-06" db="EMBL/GenBank/DDBJ databases">
        <title>Extensive metabolic versatility and redundancy in microbially diverse, dynamic hydrothermal sediments.</title>
        <authorList>
            <person name="Dombrowski N."/>
            <person name="Teske A."/>
            <person name="Baker B.J."/>
        </authorList>
    </citation>
    <scope>NUCLEOTIDE SEQUENCE [LARGE SCALE GENOMIC DNA]</scope>
    <source>
        <strain evidence="9">B10_G13</strain>
    </source>
</reference>
<comment type="subcellular location">
    <subcellularLocation>
        <location evidence="8">Cytoplasm</location>
    </subcellularLocation>
</comment>
<dbReference type="InterPro" id="IPR002310">
    <property type="entry name" value="Gly-tRNA_ligase_asu"/>
</dbReference>
<organism evidence="9 10">
    <name type="scientific">candidate division TA06 bacterium</name>
    <dbReference type="NCBI Taxonomy" id="2250710"/>
    <lineage>
        <taxon>Bacteria</taxon>
        <taxon>Bacteria division TA06</taxon>
    </lineage>
</organism>
<evidence type="ECO:0000256" key="8">
    <source>
        <dbReference type="HAMAP-Rule" id="MF_00254"/>
    </source>
</evidence>
<proteinExistence type="inferred from homology"/>